<dbReference type="Proteomes" id="UP000215215">
    <property type="component" value="Unassembled WGS sequence"/>
</dbReference>
<organism evidence="1 2">
    <name type="scientific">candidate division WOR-3 bacterium JGI_Cruoil_03_44_89</name>
    <dbReference type="NCBI Taxonomy" id="1973748"/>
    <lineage>
        <taxon>Bacteria</taxon>
        <taxon>Bacteria division WOR-3</taxon>
    </lineage>
</organism>
<protein>
    <submittedName>
        <fullName evidence="1">Uncharacterized protein</fullName>
    </submittedName>
</protein>
<evidence type="ECO:0000313" key="1">
    <source>
        <dbReference type="EMBL" id="OYD13660.1"/>
    </source>
</evidence>
<gene>
    <name evidence="1" type="ORF">CH333_10600</name>
</gene>
<dbReference type="EMBL" id="NOZQ01000229">
    <property type="protein sequence ID" value="OYD13660.1"/>
    <property type="molecule type" value="Genomic_DNA"/>
</dbReference>
<dbReference type="AlphaFoldDB" id="A0A235BMI2"/>
<sequence length="111" mass="12522">MIFLLILLPWIANAESRGSAKQVDLLHRGIEQFTPQSHGLRPPRTDKKFVSRDISAHPFSINRDFRSTPTGVSNPIGRMGLHGEKLAALKTVKDDIIIPDYALRNHKITRD</sequence>
<comment type="caution">
    <text evidence="1">The sequence shown here is derived from an EMBL/GenBank/DDBJ whole genome shotgun (WGS) entry which is preliminary data.</text>
</comment>
<name>A0A235BMI2_UNCW3</name>
<evidence type="ECO:0000313" key="2">
    <source>
        <dbReference type="Proteomes" id="UP000215215"/>
    </source>
</evidence>
<proteinExistence type="predicted"/>
<reference evidence="1 2" key="1">
    <citation type="submission" date="2017-07" db="EMBL/GenBank/DDBJ databases">
        <title>Recovery of genomes from metagenomes via a dereplication, aggregation, and scoring strategy.</title>
        <authorList>
            <person name="Sieber C.M."/>
            <person name="Probst A.J."/>
            <person name="Sharrar A."/>
            <person name="Thomas B.C."/>
            <person name="Hess M."/>
            <person name="Tringe S.G."/>
            <person name="Banfield J.F."/>
        </authorList>
    </citation>
    <scope>NUCLEOTIDE SEQUENCE [LARGE SCALE GENOMIC DNA]</scope>
    <source>
        <strain evidence="1">JGI_Cruoil_03_44_89</strain>
    </source>
</reference>
<accession>A0A235BMI2</accession>